<feature type="chain" id="PRO_5046888249" evidence="2">
    <location>
        <begin position="31"/>
        <end position="81"/>
    </location>
</feature>
<gene>
    <name evidence="3" type="ORF">GCM10011583_44490</name>
</gene>
<proteinExistence type="predicted"/>
<dbReference type="Proteomes" id="UP000660265">
    <property type="component" value="Unassembled WGS sequence"/>
</dbReference>
<evidence type="ECO:0000313" key="3">
    <source>
        <dbReference type="EMBL" id="GGK07746.1"/>
    </source>
</evidence>
<evidence type="ECO:0000313" key="4">
    <source>
        <dbReference type="Proteomes" id="UP000660265"/>
    </source>
</evidence>
<keyword evidence="4" id="KW-1185">Reference proteome</keyword>
<sequence>MTRRTRSTALAAITVLAAAGITAVGGAALADGGGTPPDEVRLVVDEEAPGAAVADKDDCPEKQAPPSPAGAADTANPADAL</sequence>
<evidence type="ECO:0000256" key="1">
    <source>
        <dbReference type="SAM" id="MobiDB-lite"/>
    </source>
</evidence>
<dbReference type="RefSeq" id="WP_189109285.1">
    <property type="nucleotide sequence ID" value="NZ_BMMV01000014.1"/>
</dbReference>
<dbReference type="EMBL" id="BMMV01000014">
    <property type="protein sequence ID" value="GGK07746.1"/>
    <property type="molecule type" value="Genomic_DNA"/>
</dbReference>
<accession>A0ABQ2EHU3</accession>
<name>A0ABQ2EHU3_9ACTN</name>
<feature type="region of interest" description="Disordered" evidence="1">
    <location>
        <begin position="51"/>
        <end position="81"/>
    </location>
</feature>
<feature type="signal peptide" evidence="2">
    <location>
        <begin position="1"/>
        <end position="30"/>
    </location>
</feature>
<evidence type="ECO:0000256" key="2">
    <source>
        <dbReference type="SAM" id="SignalP"/>
    </source>
</evidence>
<keyword evidence="2" id="KW-0732">Signal</keyword>
<protein>
    <submittedName>
        <fullName evidence="3">Uncharacterized protein</fullName>
    </submittedName>
</protein>
<feature type="compositionally biased region" description="Low complexity" evidence="1">
    <location>
        <begin position="69"/>
        <end position="81"/>
    </location>
</feature>
<organism evidence="3 4">
    <name type="scientific">Streptomyces camponoticapitis</name>
    <dbReference type="NCBI Taxonomy" id="1616125"/>
    <lineage>
        <taxon>Bacteria</taxon>
        <taxon>Bacillati</taxon>
        <taxon>Actinomycetota</taxon>
        <taxon>Actinomycetes</taxon>
        <taxon>Kitasatosporales</taxon>
        <taxon>Streptomycetaceae</taxon>
        <taxon>Streptomyces</taxon>
    </lineage>
</organism>
<reference evidence="4" key="1">
    <citation type="journal article" date="2019" name="Int. J. Syst. Evol. Microbiol.">
        <title>The Global Catalogue of Microorganisms (GCM) 10K type strain sequencing project: providing services to taxonomists for standard genome sequencing and annotation.</title>
        <authorList>
            <consortium name="The Broad Institute Genomics Platform"/>
            <consortium name="The Broad Institute Genome Sequencing Center for Infectious Disease"/>
            <person name="Wu L."/>
            <person name="Ma J."/>
        </authorList>
    </citation>
    <scope>NUCLEOTIDE SEQUENCE [LARGE SCALE GENOMIC DNA]</scope>
    <source>
        <strain evidence="4">CGMCC 4.7275</strain>
    </source>
</reference>
<comment type="caution">
    <text evidence="3">The sequence shown here is derived from an EMBL/GenBank/DDBJ whole genome shotgun (WGS) entry which is preliminary data.</text>
</comment>